<dbReference type="EMBL" id="LSRL02000005">
    <property type="protein sequence ID" value="TDG52048.1"/>
    <property type="molecule type" value="Genomic_DNA"/>
</dbReference>
<comment type="caution">
    <text evidence="1">The sequence shown here is derived from an EMBL/GenBank/DDBJ whole genome shotgun (WGS) entry which is preliminary data.</text>
</comment>
<dbReference type="KEGG" id="dnv:108649165"/>
<sequence>MSQSLVRFGSVQNFGMETNIIGLLLLALSWTQCVHSQLPNFPELPANVSCVTEMHRDPIDLAAMSGYWYEIVRAPNMDIMKCLNVSVPPTADTELNLQLEYIETINPKKPWIVKETLSFPWDDKTSNGVFQVKYESPLMNLSLSYKIQFSDPKHLVVLCGYAASASLPIVKVFARQPEIPKYQMVLINNLVHASGYADDIIWTEQSPDRCNAAVRPEMAILTVFALAIIRTLGN</sequence>
<keyword evidence="2" id="KW-1185">Reference proteome</keyword>
<proteinExistence type="predicted"/>
<dbReference type="OMA" id="DIIWTEQ"/>
<name>A0A484BTD5_DRONA</name>
<protein>
    <submittedName>
        <fullName evidence="1">Uncharacterized protein</fullName>
    </submittedName>
</protein>
<dbReference type="AlphaFoldDB" id="A0A484BTD5"/>
<evidence type="ECO:0000313" key="1">
    <source>
        <dbReference type="EMBL" id="TDG52048.1"/>
    </source>
</evidence>
<accession>A0A484BTD5</accession>
<evidence type="ECO:0000313" key="2">
    <source>
        <dbReference type="Proteomes" id="UP000295192"/>
    </source>
</evidence>
<reference evidence="1 2" key="1">
    <citation type="journal article" date="2019" name="J. Hered.">
        <title>An Improved Genome Assembly for Drosophila navojoa, the Basal Species in the mojavensis Cluster.</title>
        <authorList>
            <person name="Vanderlinde T."/>
            <person name="Dupim E.G."/>
            <person name="Nazario-Yepiz N.O."/>
            <person name="Carvalho A.B."/>
        </authorList>
    </citation>
    <scope>NUCLEOTIDE SEQUENCE [LARGE SCALE GENOMIC DNA]</scope>
    <source>
        <strain evidence="1">Navoj_Jal97</strain>
        <tissue evidence="1">Whole organism</tissue>
    </source>
</reference>
<dbReference type="SUPFAM" id="SSF50814">
    <property type="entry name" value="Lipocalins"/>
    <property type="match status" value="1"/>
</dbReference>
<dbReference type="OrthoDB" id="8032801at2759"/>
<dbReference type="Gene3D" id="2.40.128.20">
    <property type="match status" value="1"/>
</dbReference>
<dbReference type="InterPro" id="IPR012674">
    <property type="entry name" value="Calycin"/>
</dbReference>
<organism evidence="1 2">
    <name type="scientific">Drosophila navojoa</name>
    <name type="common">Fruit fly</name>
    <dbReference type="NCBI Taxonomy" id="7232"/>
    <lineage>
        <taxon>Eukaryota</taxon>
        <taxon>Metazoa</taxon>
        <taxon>Ecdysozoa</taxon>
        <taxon>Arthropoda</taxon>
        <taxon>Hexapoda</taxon>
        <taxon>Insecta</taxon>
        <taxon>Pterygota</taxon>
        <taxon>Neoptera</taxon>
        <taxon>Endopterygota</taxon>
        <taxon>Diptera</taxon>
        <taxon>Brachycera</taxon>
        <taxon>Muscomorpha</taxon>
        <taxon>Ephydroidea</taxon>
        <taxon>Drosophilidae</taxon>
        <taxon>Drosophila</taxon>
    </lineage>
</organism>
<gene>
    <name evidence="1" type="ORF">AWZ03_001329</name>
</gene>
<dbReference type="Proteomes" id="UP000295192">
    <property type="component" value="Unassembled WGS sequence"/>
</dbReference>